<comment type="caution">
    <text evidence="5">The sequence shown here is derived from an EMBL/GenBank/DDBJ whole genome shotgun (WGS) entry which is preliminary data.</text>
</comment>
<evidence type="ECO:0000256" key="1">
    <source>
        <dbReference type="ARBA" id="ARBA00004239"/>
    </source>
</evidence>
<dbReference type="Proteomes" id="UP001293593">
    <property type="component" value="Unassembled WGS sequence"/>
</dbReference>
<evidence type="ECO:0000256" key="2">
    <source>
        <dbReference type="ARBA" id="ARBA00022525"/>
    </source>
</evidence>
<feature type="compositionally biased region" description="Polar residues" evidence="4">
    <location>
        <begin position="89"/>
        <end position="100"/>
    </location>
</feature>
<dbReference type="EMBL" id="JAWXYG010000010">
    <property type="protein sequence ID" value="KAK4260899.1"/>
    <property type="molecule type" value="Genomic_DNA"/>
</dbReference>
<proteinExistence type="predicted"/>
<keyword evidence="2" id="KW-0964">Secreted</keyword>
<accession>A0AAE1JX05</accession>
<dbReference type="GO" id="GO:0010227">
    <property type="term" value="P:floral organ abscission"/>
    <property type="evidence" value="ECO:0007669"/>
    <property type="project" value="InterPro"/>
</dbReference>
<dbReference type="AlphaFoldDB" id="A0AAE1JX05"/>
<dbReference type="InterPro" id="IPR039639">
    <property type="entry name" value="IDA-like"/>
</dbReference>
<evidence type="ECO:0000256" key="3">
    <source>
        <dbReference type="ARBA" id="ARBA00022729"/>
    </source>
</evidence>
<comment type="subcellular location">
    <subcellularLocation>
        <location evidence="1">Secreted</location>
        <location evidence="1">Extracellular space</location>
    </subcellularLocation>
</comment>
<sequence length="100" mass="10873">MATSSSSSSSKSLQLHCKSSGNMLVLVLFMILILLSGFCGAIRTGKTSYGESRDQQILKRKNEYRARGDLVFNFFPKGIPIPPSGPSKTHNSVVDSTPHN</sequence>
<name>A0AAE1JX05_9FABA</name>
<reference evidence="5" key="1">
    <citation type="submission" date="2023-10" db="EMBL/GenBank/DDBJ databases">
        <title>Chromosome-level genome of the transformable northern wattle, Acacia crassicarpa.</title>
        <authorList>
            <person name="Massaro I."/>
            <person name="Sinha N.R."/>
            <person name="Poethig S."/>
            <person name="Leichty A.R."/>
        </authorList>
    </citation>
    <scope>NUCLEOTIDE SEQUENCE</scope>
    <source>
        <strain evidence="5">Acra3RX</strain>
        <tissue evidence="5">Leaf</tissue>
    </source>
</reference>
<feature type="region of interest" description="Disordered" evidence="4">
    <location>
        <begin position="80"/>
        <end position="100"/>
    </location>
</feature>
<evidence type="ECO:0000256" key="4">
    <source>
        <dbReference type="SAM" id="MobiDB-lite"/>
    </source>
</evidence>
<dbReference type="PANTHER" id="PTHR33599">
    <property type="entry name" value="PROTEIN IDA-LIKE 5"/>
    <property type="match status" value="1"/>
</dbReference>
<protein>
    <submittedName>
        <fullName evidence="5">Uncharacterized protein</fullName>
    </submittedName>
</protein>
<evidence type="ECO:0000313" key="5">
    <source>
        <dbReference type="EMBL" id="KAK4260899.1"/>
    </source>
</evidence>
<evidence type="ECO:0000313" key="6">
    <source>
        <dbReference type="Proteomes" id="UP001293593"/>
    </source>
</evidence>
<dbReference type="GO" id="GO:0005576">
    <property type="term" value="C:extracellular region"/>
    <property type="evidence" value="ECO:0007669"/>
    <property type="project" value="UniProtKB-SubCell"/>
</dbReference>
<keyword evidence="6" id="KW-1185">Reference proteome</keyword>
<organism evidence="5 6">
    <name type="scientific">Acacia crassicarpa</name>
    <name type="common">northern wattle</name>
    <dbReference type="NCBI Taxonomy" id="499986"/>
    <lineage>
        <taxon>Eukaryota</taxon>
        <taxon>Viridiplantae</taxon>
        <taxon>Streptophyta</taxon>
        <taxon>Embryophyta</taxon>
        <taxon>Tracheophyta</taxon>
        <taxon>Spermatophyta</taxon>
        <taxon>Magnoliopsida</taxon>
        <taxon>eudicotyledons</taxon>
        <taxon>Gunneridae</taxon>
        <taxon>Pentapetalae</taxon>
        <taxon>rosids</taxon>
        <taxon>fabids</taxon>
        <taxon>Fabales</taxon>
        <taxon>Fabaceae</taxon>
        <taxon>Caesalpinioideae</taxon>
        <taxon>mimosoid clade</taxon>
        <taxon>Acacieae</taxon>
        <taxon>Acacia</taxon>
    </lineage>
</organism>
<keyword evidence="3" id="KW-0732">Signal</keyword>
<dbReference type="PANTHER" id="PTHR33599:SF20">
    <property type="entry name" value="PROTEIN IDA"/>
    <property type="match status" value="1"/>
</dbReference>
<gene>
    <name evidence="5" type="ORF">QN277_003960</name>
</gene>